<dbReference type="AlphaFoldDB" id="A0A2Z7CM75"/>
<evidence type="ECO:0000313" key="1">
    <source>
        <dbReference type="EMBL" id="KZV45819.1"/>
    </source>
</evidence>
<keyword evidence="2" id="KW-1185">Reference proteome</keyword>
<gene>
    <name evidence="1" type="ORF">F511_36129</name>
</gene>
<name>A0A2Z7CM75_9LAMI</name>
<organism evidence="1 2">
    <name type="scientific">Dorcoceras hygrometricum</name>
    <dbReference type="NCBI Taxonomy" id="472368"/>
    <lineage>
        <taxon>Eukaryota</taxon>
        <taxon>Viridiplantae</taxon>
        <taxon>Streptophyta</taxon>
        <taxon>Embryophyta</taxon>
        <taxon>Tracheophyta</taxon>
        <taxon>Spermatophyta</taxon>
        <taxon>Magnoliopsida</taxon>
        <taxon>eudicotyledons</taxon>
        <taxon>Gunneridae</taxon>
        <taxon>Pentapetalae</taxon>
        <taxon>asterids</taxon>
        <taxon>lamiids</taxon>
        <taxon>Lamiales</taxon>
        <taxon>Gesneriaceae</taxon>
        <taxon>Didymocarpoideae</taxon>
        <taxon>Trichosporeae</taxon>
        <taxon>Loxocarpinae</taxon>
        <taxon>Dorcoceras</taxon>
    </lineage>
</organism>
<protein>
    <submittedName>
        <fullName evidence="1">Uncharacterized protein</fullName>
    </submittedName>
</protein>
<dbReference type="Proteomes" id="UP000250235">
    <property type="component" value="Unassembled WGS sequence"/>
</dbReference>
<proteinExistence type="predicted"/>
<reference evidence="1 2" key="1">
    <citation type="journal article" date="2015" name="Proc. Natl. Acad. Sci. U.S.A.">
        <title>The resurrection genome of Boea hygrometrica: A blueprint for survival of dehydration.</title>
        <authorList>
            <person name="Xiao L."/>
            <person name="Yang G."/>
            <person name="Zhang L."/>
            <person name="Yang X."/>
            <person name="Zhao S."/>
            <person name="Ji Z."/>
            <person name="Zhou Q."/>
            <person name="Hu M."/>
            <person name="Wang Y."/>
            <person name="Chen M."/>
            <person name="Xu Y."/>
            <person name="Jin H."/>
            <person name="Xiao X."/>
            <person name="Hu G."/>
            <person name="Bao F."/>
            <person name="Hu Y."/>
            <person name="Wan P."/>
            <person name="Li L."/>
            <person name="Deng X."/>
            <person name="Kuang T."/>
            <person name="Xiang C."/>
            <person name="Zhu J.K."/>
            <person name="Oliver M.J."/>
            <person name="He Y."/>
        </authorList>
    </citation>
    <scope>NUCLEOTIDE SEQUENCE [LARGE SCALE GENOMIC DNA]</scope>
    <source>
        <strain evidence="2">cv. XS01</strain>
    </source>
</reference>
<accession>A0A2Z7CM75</accession>
<evidence type="ECO:0000313" key="2">
    <source>
        <dbReference type="Proteomes" id="UP000250235"/>
    </source>
</evidence>
<sequence>MVPLPFLYSRRHLAPHLSFLLKFSSFNPTFKGVFWCSSISIEVSGRRGYFDAKLMFGHHFMSWLPTRRNTTRMVEGEAEM</sequence>
<dbReference type="EMBL" id="KQ995783">
    <property type="protein sequence ID" value="KZV45819.1"/>
    <property type="molecule type" value="Genomic_DNA"/>
</dbReference>